<dbReference type="Proteomes" id="UP000095281">
    <property type="component" value="Unplaced"/>
</dbReference>
<keyword evidence="2" id="KW-1185">Reference proteome</keyword>
<evidence type="ECO:0000313" key="3">
    <source>
        <dbReference type="WBParaSite" id="MhA1_Contig657.frz3.gene3"/>
    </source>
</evidence>
<protein>
    <submittedName>
        <fullName evidence="3">Uncharacterized protein</fullName>
    </submittedName>
</protein>
<dbReference type="WBParaSite" id="MhA1_Contig657.frz3.gene3">
    <property type="protein sequence ID" value="MhA1_Contig657.frz3.gene3"/>
    <property type="gene ID" value="MhA1_Contig657.frz3.gene3"/>
</dbReference>
<sequence>MGNKNSLVTENCSQNLSSSNFTTKIGQQNNLSPKQQQQNGWRKNKTKNENNNFSHSPPTIAQHSSAASTSSSGCPNNGFTRIMINGNASAPCTPRDEISRKGGGGGGGFLSNLFHGAGGTLGRRTDKK</sequence>
<evidence type="ECO:0000256" key="1">
    <source>
        <dbReference type="SAM" id="MobiDB-lite"/>
    </source>
</evidence>
<feature type="compositionally biased region" description="Low complexity" evidence="1">
    <location>
        <begin position="27"/>
        <end position="39"/>
    </location>
</feature>
<feature type="compositionally biased region" description="Polar residues" evidence="1">
    <location>
        <begin position="1"/>
        <end position="26"/>
    </location>
</feature>
<feature type="region of interest" description="Disordered" evidence="1">
    <location>
        <begin position="1"/>
        <end position="128"/>
    </location>
</feature>
<evidence type="ECO:0000313" key="2">
    <source>
        <dbReference type="Proteomes" id="UP000095281"/>
    </source>
</evidence>
<name>A0A1I8BWS1_MELHA</name>
<dbReference type="AlphaFoldDB" id="A0A1I8BWS1"/>
<feature type="compositionally biased region" description="Polar residues" evidence="1">
    <location>
        <begin position="49"/>
        <end position="63"/>
    </location>
</feature>
<organism evidence="2 3">
    <name type="scientific">Meloidogyne hapla</name>
    <name type="common">Root-knot nematode worm</name>
    <dbReference type="NCBI Taxonomy" id="6305"/>
    <lineage>
        <taxon>Eukaryota</taxon>
        <taxon>Metazoa</taxon>
        <taxon>Ecdysozoa</taxon>
        <taxon>Nematoda</taxon>
        <taxon>Chromadorea</taxon>
        <taxon>Rhabditida</taxon>
        <taxon>Tylenchina</taxon>
        <taxon>Tylenchomorpha</taxon>
        <taxon>Tylenchoidea</taxon>
        <taxon>Meloidogynidae</taxon>
        <taxon>Meloidogyninae</taxon>
        <taxon>Meloidogyne</taxon>
    </lineage>
</organism>
<reference evidence="3" key="1">
    <citation type="submission" date="2016-11" db="UniProtKB">
        <authorList>
            <consortium name="WormBaseParasite"/>
        </authorList>
    </citation>
    <scope>IDENTIFICATION</scope>
</reference>
<accession>A0A1I8BWS1</accession>
<proteinExistence type="predicted"/>